<reference evidence="3 4" key="1">
    <citation type="journal article" date="2018" name="Nat. Ecol. Evol.">
        <title>Genomic signatures of mitonuclear coevolution across populations of Tigriopus californicus.</title>
        <authorList>
            <person name="Barreto F.S."/>
            <person name="Watson E.T."/>
            <person name="Lima T.G."/>
            <person name="Willett C.S."/>
            <person name="Edmands S."/>
            <person name="Li W."/>
            <person name="Burton R.S."/>
        </authorList>
    </citation>
    <scope>NUCLEOTIDE SEQUENCE [LARGE SCALE GENOMIC DNA]</scope>
    <source>
        <strain evidence="3 4">San Diego</strain>
    </source>
</reference>
<dbReference type="Gene3D" id="3.40.50.720">
    <property type="entry name" value="NAD(P)-binding Rossmann-like Domain"/>
    <property type="match status" value="1"/>
</dbReference>
<gene>
    <name evidence="3" type="ORF">TCAL_07994</name>
</gene>
<dbReference type="OrthoDB" id="191139at2759"/>
<keyword evidence="2" id="KW-0472">Membrane</keyword>
<evidence type="ECO:0000256" key="2">
    <source>
        <dbReference type="SAM" id="Phobius"/>
    </source>
</evidence>
<feature type="transmembrane region" description="Helical" evidence="2">
    <location>
        <begin position="6"/>
        <end position="21"/>
    </location>
</feature>
<dbReference type="AlphaFoldDB" id="A0A553PF00"/>
<dbReference type="Pfam" id="PF00106">
    <property type="entry name" value="adh_short"/>
    <property type="match status" value="1"/>
</dbReference>
<organism evidence="3 4">
    <name type="scientific">Tigriopus californicus</name>
    <name type="common">Marine copepod</name>
    <dbReference type="NCBI Taxonomy" id="6832"/>
    <lineage>
        <taxon>Eukaryota</taxon>
        <taxon>Metazoa</taxon>
        <taxon>Ecdysozoa</taxon>
        <taxon>Arthropoda</taxon>
        <taxon>Crustacea</taxon>
        <taxon>Multicrustacea</taxon>
        <taxon>Hexanauplia</taxon>
        <taxon>Copepoda</taxon>
        <taxon>Harpacticoida</taxon>
        <taxon>Harpacticidae</taxon>
        <taxon>Tigriopus</taxon>
    </lineage>
</organism>
<evidence type="ECO:0000256" key="1">
    <source>
        <dbReference type="ARBA" id="ARBA00023002"/>
    </source>
</evidence>
<dbReference type="InterPro" id="IPR002347">
    <property type="entry name" value="SDR_fam"/>
</dbReference>
<dbReference type="Proteomes" id="UP000318571">
    <property type="component" value="Chromosome 5"/>
</dbReference>
<dbReference type="PRINTS" id="PR00081">
    <property type="entry name" value="GDHRDH"/>
</dbReference>
<dbReference type="EMBL" id="VCGU01000004">
    <property type="protein sequence ID" value="TRY76249.1"/>
    <property type="molecule type" value="Genomic_DNA"/>
</dbReference>
<comment type="caution">
    <text evidence="3">The sequence shown here is derived from an EMBL/GenBank/DDBJ whole genome shotgun (WGS) entry which is preliminary data.</text>
</comment>
<dbReference type="SUPFAM" id="SSF51735">
    <property type="entry name" value="NAD(P)-binding Rossmann-fold domains"/>
    <property type="match status" value="1"/>
</dbReference>
<accession>A0A553PF00</accession>
<dbReference type="PANTHER" id="PTHR43157:SF31">
    <property type="entry name" value="PHOSPHATIDYLINOSITOL-GLYCAN BIOSYNTHESIS CLASS F PROTEIN"/>
    <property type="match status" value="1"/>
</dbReference>
<name>A0A553PF00_TIGCA</name>
<dbReference type="PANTHER" id="PTHR43157">
    <property type="entry name" value="PHOSPHATIDYLINOSITOL-GLYCAN BIOSYNTHESIS CLASS F PROTEIN-RELATED"/>
    <property type="match status" value="1"/>
</dbReference>
<dbReference type="InterPro" id="IPR036291">
    <property type="entry name" value="NAD(P)-bd_dom_sf"/>
</dbReference>
<dbReference type="CDD" id="cd05327">
    <property type="entry name" value="retinol-DH_like_SDR_c_like"/>
    <property type="match status" value="1"/>
</dbReference>
<dbReference type="GO" id="GO:0016491">
    <property type="term" value="F:oxidoreductase activity"/>
    <property type="evidence" value="ECO:0007669"/>
    <property type="project" value="UniProtKB-KW"/>
</dbReference>
<evidence type="ECO:0000313" key="4">
    <source>
        <dbReference type="Proteomes" id="UP000318571"/>
    </source>
</evidence>
<keyword evidence="2" id="KW-1133">Transmembrane helix</keyword>
<dbReference type="STRING" id="6832.A0A553PF00"/>
<evidence type="ECO:0000313" key="3">
    <source>
        <dbReference type="EMBL" id="TRY76249.1"/>
    </source>
</evidence>
<feature type="transmembrane region" description="Helical" evidence="2">
    <location>
        <begin position="256"/>
        <end position="273"/>
    </location>
</feature>
<keyword evidence="1" id="KW-0560">Oxidoreductase</keyword>
<proteinExistence type="predicted"/>
<protein>
    <submittedName>
        <fullName evidence="3">Uncharacterized protein</fullName>
    </submittedName>
</protein>
<sequence>MQILLPIVVGIFAYFGLKWFLQGPIFRSSKKLEGQTVVVTGANTGIGLETAKDLYGRGARVICLCRNVTKGQKAIDSIKQDSSSNPQTGEILLRVMDLSSMDSIRAAAEKLLQEESRLDILILNAGVMMSPRTPKTADGFDMQMGTNHLGHFLFTRLLIGLLKKTAQDHQQNVRVVTVASSAHMFADGPIRLHDLNWDNEEDFSPGQAYFQSKLANILFSRELGKRLAGTGITTYSLHPGVIATELNRHASESSNIVAFLFHFIFYTVFGGMIKTPVHGAQTTLYCSLEESLKDVTGKYYSDCKEFTPTKYAMDNEHAQELWELSEQLTKTHNLPL</sequence>
<keyword evidence="4" id="KW-1185">Reference proteome</keyword>
<keyword evidence="2" id="KW-0812">Transmembrane</keyword>